<keyword evidence="3" id="KW-0804">Transcription</keyword>
<protein>
    <submittedName>
        <fullName evidence="5">Transcriptional regulator, HxlR family</fullName>
    </submittedName>
</protein>
<name>A0A1C4UKC8_9ACTN</name>
<reference evidence="5 6" key="1">
    <citation type="submission" date="2016-06" db="EMBL/GenBank/DDBJ databases">
        <authorList>
            <person name="Kjaerup R.B."/>
            <person name="Dalgaard T.S."/>
            <person name="Juul-Madsen H.R."/>
        </authorList>
    </citation>
    <scope>NUCLEOTIDE SEQUENCE [LARGE SCALE GENOMIC DNA]</scope>
    <source>
        <strain evidence="5 6">DSM 44871</strain>
    </source>
</reference>
<dbReference type="AlphaFoldDB" id="A0A1C4UKC8"/>
<sequence>MEDLRGDRDSWTSENCSVARAMDIVGSRSTVLILREALLGTRRFDDFVRRVGVGEPAMAARLKEMVAAELLERIPYREPGQRTRHEYQLTRKGRELLPVITALRNWGDTWAATDTGPSVVATHHDCGEPVRAVLRCAAGHDIADGDIDIIAGPGLVRRD</sequence>
<evidence type="ECO:0000313" key="5">
    <source>
        <dbReference type="EMBL" id="SCE72115.1"/>
    </source>
</evidence>
<dbReference type="EMBL" id="FMCR01000001">
    <property type="protein sequence ID" value="SCE72115.1"/>
    <property type="molecule type" value="Genomic_DNA"/>
</dbReference>
<dbReference type="InterPro" id="IPR036390">
    <property type="entry name" value="WH_DNA-bd_sf"/>
</dbReference>
<dbReference type="SUPFAM" id="SSF46785">
    <property type="entry name" value="Winged helix' DNA-binding domain"/>
    <property type="match status" value="1"/>
</dbReference>
<evidence type="ECO:0000256" key="1">
    <source>
        <dbReference type="ARBA" id="ARBA00023015"/>
    </source>
</evidence>
<dbReference type="STRING" id="285676.GA0070561_1124"/>
<dbReference type="InterPro" id="IPR002577">
    <property type="entry name" value="HTH_HxlR"/>
</dbReference>
<accession>A0A1C4UKC8</accession>
<evidence type="ECO:0000259" key="4">
    <source>
        <dbReference type="PROSITE" id="PS51118"/>
    </source>
</evidence>
<dbReference type="GO" id="GO:0003677">
    <property type="term" value="F:DNA binding"/>
    <property type="evidence" value="ECO:0007669"/>
    <property type="project" value="UniProtKB-KW"/>
</dbReference>
<dbReference type="Proteomes" id="UP000198864">
    <property type="component" value="Unassembled WGS sequence"/>
</dbReference>
<dbReference type="PANTHER" id="PTHR33204:SF18">
    <property type="entry name" value="TRANSCRIPTIONAL REGULATORY PROTEIN"/>
    <property type="match status" value="1"/>
</dbReference>
<dbReference type="RefSeq" id="WP_091395015.1">
    <property type="nucleotide sequence ID" value="NZ_FMCR01000001.1"/>
</dbReference>
<evidence type="ECO:0000256" key="3">
    <source>
        <dbReference type="ARBA" id="ARBA00023163"/>
    </source>
</evidence>
<gene>
    <name evidence="5" type="ORF">GA0070561_1124</name>
</gene>
<dbReference type="Gene3D" id="1.10.10.10">
    <property type="entry name" value="Winged helix-like DNA-binding domain superfamily/Winged helix DNA-binding domain"/>
    <property type="match status" value="1"/>
</dbReference>
<proteinExistence type="predicted"/>
<evidence type="ECO:0000256" key="2">
    <source>
        <dbReference type="ARBA" id="ARBA00023125"/>
    </source>
</evidence>
<dbReference type="Pfam" id="PF01638">
    <property type="entry name" value="HxlR"/>
    <property type="match status" value="1"/>
</dbReference>
<keyword evidence="1" id="KW-0805">Transcription regulation</keyword>
<feature type="domain" description="HTH hxlR-type" evidence="4">
    <location>
        <begin position="16"/>
        <end position="115"/>
    </location>
</feature>
<keyword evidence="2" id="KW-0238">DNA-binding</keyword>
<dbReference type="InterPro" id="IPR036388">
    <property type="entry name" value="WH-like_DNA-bd_sf"/>
</dbReference>
<dbReference type="PANTHER" id="PTHR33204">
    <property type="entry name" value="TRANSCRIPTIONAL REGULATOR, MARR FAMILY"/>
    <property type="match status" value="1"/>
</dbReference>
<organism evidence="5 6">
    <name type="scientific">Micromonospora saelicesensis</name>
    <dbReference type="NCBI Taxonomy" id="285676"/>
    <lineage>
        <taxon>Bacteria</taxon>
        <taxon>Bacillati</taxon>
        <taxon>Actinomycetota</taxon>
        <taxon>Actinomycetes</taxon>
        <taxon>Micromonosporales</taxon>
        <taxon>Micromonosporaceae</taxon>
        <taxon>Micromonospora</taxon>
    </lineage>
</organism>
<evidence type="ECO:0000313" key="6">
    <source>
        <dbReference type="Proteomes" id="UP000198864"/>
    </source>
</evidence>
<dbReference type="PROSITE" id="PS51118">
    <property type="entry name" value="HTH_HXLR"/>
    <property type="match status" value="1"/>
</dbReference>